<comment type="caution">
    <text evidence="2">The sequence shown here is derived from an EMBL/GenBank/DDBJ whole genome shotgun (WGS) entry which is preliminary data.</text>
</comment>
<evidence type="ECO:0000256" key="1">
    <source>
        <dbReference type="SAM" id="SignalP"/>
    </source>
</evidence>
<proteinExistence type="predicted"/>
<gene>
    <name evidence="2" type="ORF">BCR44DRAFT_35947</name>
</gene>
<sequence length="75" mass="8065">MRSPAVVLLAFVLALVIAVAALPSANPPNAEAELVAPLASNAAAKTDANPERVVPCRTWCRWQFGEYICTNPCWQ</sequence>
<keyword evidence="1" id="KW-0732">Signal</keyword>
<accession>A0A1Y2HF27</accession>
<dbReference type="EMBL" id="MCFL01000038">
    <property type="protein sequence ID" value="ORZ33149.1"/>
    <property type="molecule type" value="Genomic_DNA"/>
</dbReference>
<dbReference type="Proteomes" id="UP000193411">
    <property type="component" value="Unassembled WGS sequence"/>
</dbReference>
<protein>
    <submittedName>
        <fullName evidence="2">Uncharacterized protein</fullName>
    </submittedName>
</protein>
<keyword evidence="3" id="KW-1185">Reference proteome</keyword>
<name>A0A1Y2HF27_9FUNG</name>
<dbReference type="AlphaFoldDB" id="A0A1Y2HF27"/>
<evidence type="ECO:0000313" key="3">
    <source>
        <dbReference type="Proteomes" id="UP000193411"/>
    </source>
</evidence>
<organism evidence="2 3">
    <name type="scientific">Catenaria anguillulae PL171</name>
    <dbReference type="NCBI Taxonomy" id="765915"/>
    <lineage>
        <taxon>Eukaryota</taxon>
        <taxon>Fungi</taxon>
        <taxon>Fungi incertae sedis</taxon>
        <taxon>Blastocladiomycota</taxon>
        <taxon>Blastocladiomycetes</taxon>
        <taxon>Blastocladiales</taxon>
        <taxon>Catenariaceae</taxon>
        <taxon>Catenaria</taxon>
    </lineage>
</organism>
<feature type="chain" id="PRO_5013231666" evidence="1">
    <location>
        <begin position="22"/>
        <end position="75"/>
    </location>
</feature>
<feature type="signal peptide" evidence="1">
    <location>
        <begin position="1"/>
        <end position="21"/>
    </location>
</feature>
<reference evidence="2 3" key="1">
    <citation type="submission" date="2016-07" db="EMBL/GenBank/DDBJ databases">
        <title>Pervasive Adenine N6-methylation of Active Genes in Fungi.</title>
        <authorList>
            <consortium name="DOE Joint Genome Institute"/>
            <person name="Mondo S.J."/>
            <person name="Dannebaum R.O."/>
            <person name="Kuo R.C."/>
            <person name="Labutti K."/>
            <person name="Haridas S."/>
            <person name="Kuo A."/>
            <person name="Salamov A."/>
            <person name="Ahrendt S.R."/>
            <person name="Lipzen A."/>
            <person name="Sullivan W."/>
            <person name="Andreopoulos W.B."/>
            <person name="Clum A."/>
            <person name="Lindquist E."/>
            <person name="Daum C."/>
            <person name="Ramamoorthy G.K."/>
            <person name="Gryganskyi A."/>
            <person name="Culley D."/>
            <person name="Magnuson J.K."/>
            <person name="James T.Y."/>
            <person name="O'Malley M.A."/>
            <person name="Stajich J.E."/>
            <person name="Spatafora J.W."/>
            <person name="Visel A."/>
            <person name="Grigoriev I.V."/>
        </authorList>
    </citation>
    <scope>NUCLEOTIDE SEQUENCE [LARGE SCALE GENOMIC DNA]</scope>
    <source>
        <strain evidence="2 3">PL171</strain>
    </source>
</reference>
<evidence type="ECO:0000313" key="2">
    <source>
        <dbReference type="EMBL" id="ORZ33149.1"/>
    </source>
</evidence>